<keyword evidence="4" id="KW-1185">Reference proteome</keyword>
<name>A0A9P5YKT3_9AGAR</name>
<accession>A0A9P5YKT3</accession>
<comment type="caution">
    <text evidence="3">The sequence shown here is derived from an EMBL/GenBank/DDBJ whole genome shotgun (WGS) entry which is preliminary data.</text>
</comment>
<keyword evidence="2" id="KW-0812">Transmembrane</keyword>
<proteinExistence type="predicted"/>
<feature type="region of interest" description="Disordered" evidence="1">
    <location>
        <begin position="187"/>
        <end position="217"/>
    </location>
</feature>
<dbReference type="OrthoDB" id="3223751at2759"/>
<gene>
    <name evidence="3" type="ORF">BDN70DRAFT_887828</name>
</gene>
<feature type="compositionally biased region" description="Basic and acidic residues" evidence="1">
    <location>
        <begin position="202"/>
        <end position="213"/>
    </location>
</feature>
<evidence type="ECO:0000313" key="3">
    <source>
        <dbReference type="EMBL" id="KAF9471677.1"/>
    </source>
</evidence>
<evidence type="ECO:0008006" key="5">
    <source>
        <dbReference type="Google" id="ProtNLM"/>
    </source>
</evidence>
<sequence>MDPAYNSDIDSKVAVFKVEGHLFRVPSRLFVKESTVFEDILAMHQNEDHTGESFEENPINIDGVKHEDFNKVLKALSPTPAKNPSTSLSKSEWITESALKLSSMWFFTTLRHIAISELDTFGSLSPVEKFVLGKKCAIVPWVFTGYLELLLRPDTLSDGEVNAVGLETAVSILRLREVMLRSSFSFEGSTNTKSQQGAFDMVNEKRPRTEGRDASGGSEQVLAKVSTTFKVSFIVLLLCNICLVASNFSLAKFIVDY</sequence>
<keyword evidence="2" id="KW-1133">Transmembrane helix</keyword>
<dbReference type="Proteomes" id="UP000807469">
    <property type="component" value="Unassembled WGS sequence"/>
</dbReference>
<organism evidence="3 4">
    <name type="scientific">Pholiota conissans</name>
    <dbReference type="NCBI Taxonomy" id="109636"/>
    <lineage>
        <taxon>Eukaryota</taxon>
        <taxon>Fungi</taxon>
        <taxon>Dikarya</taxon>
        <taxon>Basidiomycota</taxon>
        <taxon>Agaricomycotina</taxon>
        <taxon>Agaricomycetes</taxon>
        <taxon>Agaricomycetidae</taxon>
        <taxon>Agaricales</taxon>
        <taxon>Agaricineae</taxon>
        <taxon>Strophariaceae</taxon>
        <taxon>Pholiota</taxon>
    </lineage>
</organism>
<protein>
    <recommendedName>
        <fullName evidence="5">BTB domain-containing protein</fullName>
    </recommendedName>
</protein>
<reference evidence="3" key="1">
    <citation type="submission" date="2020-11" db="EMBL/GenBank/DDBJ databases">
        <authorList>
            <consortium name="DOE Joint Genome Institute"/>
            <person name="Ahrendt S."/>
            <person name="Riley R."/>
            <person name="Andreopoulos W."/>
            <person name="Labutti K."/>
            <person name="Pangilinan J."/>
            <person name="Ruiz-Duenas F.J."/>
            <person name="Barrasa J.M."/>
            <person name="Sanchez-Garcia M."/>
            <person name="Camarero S."/>
            <person name="Miyauchi S."/>
            <person name="Serrano A."/>
            <person name="Linde D."/>
            <person name="Babiker R."/>
            <person name="Drula E."/>
            <person name="Ayuso-Fernandez I."/>
            <person name="Pacheco R."/>
            <person name="Padilla G."/>
            <person name="Ferreira P."/>
            <person name="Barriuso J."/>
            <person name="Kellner H."/>
            <person name="Castanera R."/>
            <person name="Alfaro M."/>
            <person name="Ramirez L."/>
            <person name="Pisabarro A.G."/>
            <person name="Kuo A."/>
            <person name="Tritt A."/>
            <person name="Lipzen A."/>
            <person name="He G."/>
            <person name="Yan M."/>
            <person name="Ng V."/>
            <person name="Cullen D."/>
            <person name="Martin F."/>
            <person name="Rosso M.-N."/>
            <person name="Henrissat B."/>
            <person name="Hibbett D."/>
            <person name="Martinez A.T."/>
            <person name="Grigoriev I.V."/>
        </authorList>
    </citation>
    <scope>NUCLEOTIDE SEQUENCE</scope>
    <source>
        <strain evidence="3">CIRM-BRFM 674</strain>
    </source>
</reference>
<evidence type="ECO:0000256" key="1">
    <source>
        <dbReference type="SAM" id="MobiDB-lite"/>
    </source>
</evidence>
<keyword evidence="2" id="KW-0472">Membrane</keyword>
<dbReference type="EMBL" id="MU155641">
    <property type="protein sequence ID" value="KAF9471677.1"/>
    <property type="molecule type" value="Genomic_DNA"/>
</dbReference>
<evidence type="ECO:0000313" key="4">
    <source>
        <dbReference type="Proteomes" id="UP000807469"/>
    </source>
</evidence>
<feature type="transmembrane region" description="Helical" evidence="2">
    <location>
        <begin position="233"/>
        <end position="255"/>
    </location>
</feature>
<dbReference type="AlphaFoldDB" id="A0A9P5YKT3"/>
<evidence type="ECO:0000256" key="2">
    <source>
        <dbReference type="SAM" id="Phobius"/>
    </source>
</evidence>
<feature type="compositionally biased region" description="Polar residues" evidence="1">
    <location>
        <begin position="187"/>
        <end position="197"/>
    </location>
</feature>